<dbReference type="STRING" id="47854.GA0070603_4920"/>
<sequence length="322" mass="36016">MWPFRRRTKQQSGPALPLDWTMGDPAAGALFEALARRDWRAARDVLVTVTDPDHQAFCLYAAGRVPGVQEWIGEWADAEPRATLPLLVRGTHAVHWAWEARGGASSSLTSQEQFREFRKRLTFAENLLDEVAARDPDDTTARAFLVTSARGRQVDRDEAARRFADVVARHPWHRLAHVQMLQYRCAKWFGSDEEMFEFARSAAAKAPAASGLTHLVAAAHLEMWLKLPAGEDDAHLRDPEVLAELRAAADHSVRHPEHGRYPGWPQPHNNFAMCFAVGGDHAAAAERFQALGDLVTELPWSYLGDPGSAFTRWRRTVTDSQG</sequence>
<dbReference type="OrthoDB" id="7171245at2"/>
<dbReference type="GeneID" id="43281541"/>
<evidence type="ECO:0008006" key="3">
    <source>
        <dbReference type="Google" id="ProtNLM"/>
    </source>
</evidence>
<dbReference type="AlphaFoldDB" id="A0A1C6VRV6"/>
<gene>
    <name evidence="1" type="ORF">GA0070603_4920</name>
</gene>
<evidence type="ECO:0000313" key="2">
    <source>
        <dbReference type="Proteomes" id="UP000198605"/>
    </source>
</evidence>
<reference evidence="2" key="1">
    <citation type="submission" date="2016-06" db="EMBL/GenBank/DDBJ databases">
        <authorList>
            <person name="Varghese N."/>
            <person name="Submissions Spin"/>
        </authorList>
    </citation>
    <scope>NUCLEOTIDE SEQUENCE [LARGE SCALE GENOMIC DNA]</scope>
    <source>
        <strain evidence="2">DSM 44151</strain>
    </source>
</reference>
<protein>
    <recommendedName>
        <fullName evidence="3">DUF4034 domain-containing protein</fullName>
    </recommendedName>
</protein>
<keyword evidence="2" id="KW-1185">Reference proteome</keyword>
<dbReference type="InterPro" id="IPR011990">
    <property type="entry name" value="TPR-like_helical_dom_sf"/>
</dbReference>
<dbReference type="RefSeq" id="WP_091318358.1">
    <property type="nucleotide sequence ID" value="NZ_FMIB01000002.1"/>
</dbReference>
<name>A0A1C6VRV6_9ACTN</name>
<organism evidence="1 2">
    <name type="scientific">Micromonospora chersina</name>
    <dbReference type="NCBI Taxonomy" id="47854"/>
    <lineage>
        <taxon>Bacteria</taxon>
        <taxon>Bacillati</taxon>
        <taxon>Actinomycetota</taxon>
        <taxon>Actinomycetes</taxon>
        <taxon>Micromonosporales</taxon>
        <taxon>Micromonosporaceae</taxon>
        <taxon>Micromonospora</taxon>
    </lineage>
</organism>
<proteinExistence type="predicted"/>
<dbReference type="Gene3D" id="1.25.40.10">
    <property type="entry name" value="Tetratricopeptide repeat domain"/>
    <property type="match status" value="1"/>
</dbReference>
<evidence type="ECO:0000313" key="1">
    <source>
        <dbReference type="EMBL" id="SCL68917.1"/>
    </source>
</evidence>
<accession>A0A1C6VRV6</accession>
<dbReference type="Proteomes" id="UP000198605">
    <property type="component" value="Unassembled WGS sequence"/>
</dbReference>
<dbReference type="EMBL" id="FMIB01000002">
    <property type="protein sequence ID" value="SCL68917.1"/>
    <property type="molecule type" value="Genomic_DNA"/>
</dbReference>